<dbReference type="Gene3D" id="1.20.5.730">
    <property type="entry name" value="Single helix bin"/>
    <property type="match status" value="1"/>
</dbReference>
<evidence type="ECO:0000259" key="28">
    <source>
        <dbReference type="PROSITE" id="PS50003"/>
    </source>
</evidence>
<comment type="similarity">
    <text evidence="5">Belongs to the protein kinase superfamily. AGC Ser/Thr protein kinase family.</text>
</comment>
<feature type="domain" description="RhoBD" evidence="31">
    <location>
        <begin position="856"/>
        <end position="922"/>
    </location>
</feature>
<dbReference type="Gene3D" id="1.20.5.340">
    <property type="match status" value="1"/>
</dbReference>
<dbReference type="InterPro" id="IPR011993">
    <property type="entry name" value="PH-like_dom_sf"/>
</dbReference>
<dbReference type="GO" id="GO:0000281">
    <property type="term" value="P:mitotic cytokinesis"/>
    <property type="evidence" value="ECO:0007669"/>
    <property type="project" value="TreeGrafter"/>
</dbReference>
<protein>
    <recommendedName>
        <fullName evidence="6">non-specific serine/threonine protein kinase</fullName>
        <ecNumber evidence="6">2.7.11.1</ecNumber>
    </recommendedName>
</protein>
<evidence type="ECO:0000256" key="11">
    <source>
        <dbReference type="ARBA" id="ARBA00022679"/>
    </source>
</evidence>
<dbReference type="PROSITE" id="PS50011">
    <property type="entry name" value="PROTEIN_KINASE_DOM"/>
    <property type="match status" value="1"/>
</dbReference>
<dbReference type="GO" id="GO:0072518">
    <property type="term" value="F:Rho-dependent protein serine/threonine kinase activity"/>
    <property type="evidence" value="ECO:0007669"/>
    <property type="project" value="TreeGrafter"/>
</dbReference>
<dbReference type="GO" id="GO:0005856">
    <property type="term" value="C:cytoskeleton"/>
    <property type="evidence" value="ECO:0007669"/>
    <property type="project" value="UniProtKB-SubCell"/>
</dbReference>
<dbReference type="SUPFAM" id="SSF50729">
    <property type="entry name" value="PH domain-like"/>
    <property type="match status" value="1"/>
</dbReference>
<dbReference type="FunFam" id="3.30.200.20:FF:000017">
    <property type="entry name" value="Non-specific serine/threonine protein kinase"/>
    <property type="match status" value="1"/>
</dbReference>
<dbReference type="GO" id="GO:0005886">
    <property type="term" value="C:plasma membrane"/>
    <property type="evidence" value="ECO:0007669"/>
    <property type="project" value="UniProtKB-SubCell"/>
</dbReference>
<evidence type="ECO:0000256" key="19">
    <source>
        <dbReference type="ARBA" id="ARBA00023054"/>
    </source>
</evidence>
<name>A0A8T0BIF9_SILME</name>
<dbReference type="CDD" id="cd22250">
    <property type="entry name" value="ROCK_SBD"/>
    <property type="match status" value="1"/>
</dbReference>
<dbReference type="InterPro" id="IPR057529">
    <property type="entry name" value="MRCK/ROCK_PH"/>
</dbReference>
<dbReference type="SMART" id="SM00233">
    <property type="entry name" value="PH"/>
    <property type="match status" value="1"/>
</dbReference>
<keyword evidence="34" id="KW-1185">Reference proteome</keyword>
<comment type="catalytic activity">
    <reaction evidence="22">
        <text>L-threonyl-[protein] + ATP = O-phospho-L-threonyl-[protein] + ADP + H(+)</text>
        <dbReference type="Rhea" id="RHEA:46608"/>
        <dbReference type="Rhea" id="RHEA-COMP:11060"/>
        <dbReference type="Rhea" id="RHEA-COMP:11605"/>
        <dbReference type="ChEBI" id="CHEBI:15378"/>
        <dbReference type="ChEBI" id="CHEBI:30013"/>
        <dbReference type="ChEBI" id="CHEBI:30616"/>
        <dbReference type="ChEBI" id="CHEBI:61977"/>
        <dbReference type="ChEBI" id="CHEBI:456216"/>
        <dbReference type="EC" id="2.7.11.1"/>
    </reaction>
</comment>
<keyword evidence="12" id="KW-0479">Metal-binding</keyword>
<evidence type="ECO:0000256" key="21">
    <source>
        <dbReference type="ARBA" id="ARBA00023212"/>
    </source>
</evidence>
<dbReference type="CDD" id="cd01242">
    <property type="entry name" value="PH_ROCK"/>
    <property type="match status" value="1"/>
</dbReference>
<dbReference type="SMART" id="SM00109">
    <property type="entry name" value="C1"/>
    <property type="match status" value="1"/>
</dbReference>
<feature type="compositionally biased region" description="Low complexity" evidence="27">
    <location>
        <begin position="245"/>
        <end position="266"/>
    </location>
</feature>
<dbReference type="FunFam" id="2.30.29.30:FF:000033">
    <property type="entry name" value="Rho-associated protein kinase 2"/>
    <property type="match status" value="1"/>
</dbReference>
<evidence type="ECO:0000256" key="12">
    <source>
        <dbReference type="ARBA" id="ARBA00022723"/>
    </source>
</evidence>
<dbReference type="Gene3D" id="1.10.510.10">
    <property type="entry name" value="Transferase(Phosphotransferase) domain 1"/>
    <property type="match status" value="1"/>
</dbReference>
<dbReference type="GO" id="GO:0030866">
    <property type="term" value="P:cortical actin cytoskeleton organization"/>
    <property type="evidence" value="ECO:0007669"/>
    <property type="project" value="TreeGrafter"/>
</dbReference>
<evidence type="ECO:0000256" key="24">
    <source>
        <dbReference type="PROSITE-ProRule" id="PRU01207"/>
    </source>
</evidence>
<keyword evidence="15" id="KW-0418">Kinase</keyword>
<sequence length="1264" mass="146543">MKCGSDSKIRDLRMKADDYEVVKVIGRGAFGEVQLVRHKASSKVYAMKLLSKFEMIKRSDSAFFWEERDIMAFANSNWVVQLFYAFQDGRYLYMVMEYMPGGDLVNLMSNYDVPEKWARFYTAEVVLALDGIHSMGFIHRDVKPDNMLLDKTGHLKLADFGTCMKMNKDGMVRCDTAVGTPDYISPEVLKSQGGDGYYGRECDWWSVGVFLYEMLVGDTPFYADSLVGTYSKIMNHKNALTFPKTATSPKTPRASSAPSSPTAAAPVVPELSSDIDTSNFDDIEEDRGEEETFPIPKAFVGNQLPFVGFTYYSGHQFSRGSSTKTSNKHASAIKEDKSQLENLLKKIHQLEEQLHGEMQLKDEIEQKCRSSSIKLERIMKELDEECNTRKSAEASVSQLEKDKMMLQHRATEYQRKADQEGEKRRNLESEVSTLKEQLENMRKLSQNTQASSEKITQLQHQLQEANDLLRAESDTAARLRKSQTEMAKSMREDRASDDARRQLERELLQLQNMLDTERRTYSQGSEEIRQLEARITGLQEDNKNLKLSMSKVEMERKQAQERNNILEKEKNSMEIDLNYRLKILQQRLDQELMEHKMTRAQLTDKYESIEEAKSAAMHAVEQKVSEESVLRLRAESRVVEVEKQCSMLEFDLKQSIQKMEQLMKQKDRLEDEVKSLRVQLEQECGKRAMAQSELKNWSGEAERLRGTEKQLKQEINAALETKRSIEFQLAQLSKQYRGNEGQMRELQDQLEAEQYFSTLYKTQVRELKEELEEKNRQVQEVQRKAQEMHLERESLMAQLDLTVTKAESEQLARALQEEQYFELNQENKKSLSRHKQELVERDSTIARLEESNKTLTKDVENLSREKAELDEKIQSQENVFEAQREEISNAIKANYEKILNQERTLKTQAVNKLAEIMNRKDMKLDQKKRGSTTDLRKKEKENRKLQLELNQEKEKFNHMAIKYQKELSEMQAQLVEESTYRNELQMQLDSKESDIEQLREKLNDLQLRMENASVTSLQTDEVDSNAAESRLEGWLAIPNRANIKRYGWKKQYVVVSSKKILFYNDEQDKEQSNPSMVLDIDKLFHVRPVTQGDVYRAESDEIPRIFQILYANEGECRKDVDMEAIPQGEKANCLAHKGHEFIPTLYHFPTNCEACAKPLWNVFKPPPALECRRCHVKCHKDHLDRKEDVIAPCKVNYDVTSARDMLLLALSQEEQKKWIGHLGKKIPKTPPATFSRASPRTMSTRSVANQSFRRNPRNTSGKSS</sequence>
<evidence type="ECO:0000256" key="4">
    <source>
        <dbReference type="ARBA" id="ARBA00004245"/>
    </source>
</evidence>
<reference evidence="33" key="1">
    <citation type="submission" date="2020-08" db="EMBL/GenBank/DDBJ databases">
        <title>Chromosome-level assembly of Southern catfish (Silurus meridionalis) provides insights into visual adaptation to the nocturnal and benthic lifestyles.</title>
        <authorList>
            <person name="Zhang Y."/>
            <person name="Wang D."/>
            <person name="Peng Z."/>
        </authorList>
    </citation>
    <scope>NUCLEOTIDE SEQUENCE</scope>
    <source>
        <strain evidence="33">SWU-2019-XX</strain>
        <tissue evidence="33">Muscle</tissue>
    </source>
</reference>
<evidence type="ECO:0000259" key="30">
    <source>
        <dbReference type="PROSITE" id="PS50081"/>
    </source>
</evidence>
<dbReference type="InterPro" id="IPR015008">
    <property type="entry name" value="ROCK_Rho-bd_dom"/>
</dbReference>
<evidence type="ECO:0000259" key="29">
    <source>
        <dbReference type="PROSITE" id="PS50011"/>
    </source>
</evidence>
<evidence type="ECO:0000259" key="32">
    <source>
        <dbReference type="PROSITE" id="PS51860"/>
    </source>
</evidence>
<evidence type="ECO:0000256" key="18">
    <source>
        <dbReference type="ARBA" id="ARBA00022842"/>
    </source>
</evidence>
<feature type="binding site" evidence="25">
    <location>
        <position position="48"/>
    </location>
    <ligand>
        <name>ATP</name>
        <dbReference type="ChEBI" id="CHEBI:30616"/>
    </ligand>
</feature>
<dbReference type="InterPro" id="IPR008271">
    <property type="entry name" value="Ser/Thr_kinase_AS"/>
</dbReference>
<feature type="domain" description="PH" evidence="28">
    <location>
        <begin position="1028"/>
        <end position="1227"/>
    </location>
</feature>
<dbReference type="PANTHER" id="PTHR22988:SF73">
    <property type="entry name" value="RHO-ASSOCIATED PROTEIN KINASE"/>
    <property type="match status" value="1"/>
</dbReference>
<dbReference type="SUPFAM" id="SSF57889">
    <property type="entry name" value="Cysteine-rich domain"/>
    <property type="match status" value="1"/>
</dbReference>
<keyword evidence="16" id="KW-0862">Zinc</keyword>
<evidence type="ECO:0000256" key="1">
    <source>
        <dbReference type="ARBA" id="ARBA00001946"/>
    </source>
</evidence>
<dbReference type="PROSITE" id="PS50081">
    <property type="entry name" value="ZF_DAG_PE_2"/>
    <property type="match status" value="1"/>
</dbReference>
<evidence type="ECO:0000256" key="7">
    <source>
        <dbReference type="ARBA" id="ARBA00022475"/>
    </source>
</evidence>
<dbReference type="GO" id="GO:0031032">
    <property type="term" value="P:actomyosin structure organization"/>
    <property type="evidence" value="ECO:0007669"/>
    <property type="project" value="TreeGrafter"/>
</dbReference>
<keyword evidence="10" id="KW-0597">Phosphoprotein</keyword>
<dbReference type="PANTHER" id="PTHR22988">
    <property type="entry name" value="MYOTONIC DYSTROPHY S/T KINASE-RELATED"/>
    <property type="match status" value="1"/>
</dbReference>
<keyword evidence="21" id="KW-0206">Cytoskeleton</keyword>
<keyword evidence="17 25" id="KW-0067">ATP-binding</keyword>
<keyword evidence="11" id="KW-0808">Transferase</keyword>
<keyword evidence="7" id="KW-1003">Cell membrane</keyword>
<feature type="coiled-coil region" evidence="26">
    <location>
        <begin position="333"/>
        <end position="612"/>
    </location>
</feature>
<evidence type="ECO:0000256" key="8">
    <source>
        <dbReference type="ARBA" id="ARBA00022490"/>
    </source>
</evidence>
<evidence type="ECO:0000256" key="22">
    <source>
        <dbReference type="ARBA" id="ARBA00047899"/>
    </source>
</evidence>
<dbReference type="FunFam" id="3.30.60.20:FF:000036">
    <property type="entry name" value="Rho-associated protein kinase 1"/>
    <property type="match status" value="1"/>
</dbReference>
<feature type="domain" description="Phorbol-ester/DAG-type" evidence="30">
    <location>
        <begin position="1138"/>
        <end position="1193"/>
    </location>
</feature>
<comment type="subcellular location">
    <subcellularLocation>
        <location evidence="3">Cell membrane</location>
    </subcellularLocation>
    <subcellularLocation>
        <location evidence="4">Cytoplasm</location>
        <location evidence="4">Cytoskeleton</location>
    </subcellularLocation>
    <subcellularLocation>
        <location evidence="2">Endomembrane system</location>
        <topology evidence="2">Peripheral membrane protein</topology>
    </subcellularLocation>
</comment>
<comment type="cofactor">
    <cofactor evidence="1">
        <name>Mg(2+)</name>
        <dbReference type="ChEBI" id="CHEBI:18420"/>
    </cofactor>
</comment>
<dbReference type="GO" id="GO:0031267">
    <property type="term" value="F:small GTPase binding"/>
    <property type="evidence" value="ECO:0007669"/>
    <property type="project" value="InterPro"/>
</dbReference>
<dbReference type="PROSITE" id="PS00108">
    <property type="entry name" value="PROTEIN_KINASE_ST"/>
    <property type="match status" value="1"/>
</dbReference>
<dbReference type="Proteomes" id="UP000606274">
    <property type="component" value="Unassembled WGS sequence"/>
</dbReference>
<dbReference type="InterPro" id="IPR017441">
    <property type="entry name" value="Protein_kinase_ATP_BS"/>
</dbReference>
<dbReference type="InterPro" id="IPR050839">
    <property type="entry name" value="Rho-assoc_Ser/Thr_Kinase"/>
</dbReference>
<evidence type="ECO:0000256" key="16">
    <source>
        <dbReference type="ARBA" id="ARBA00022833"/>
    </source>
</evidence>
<keyword evidence="18" id="KW-0460">Magnesium</keyword>
<dbReference type="SMART" id="SM00220">
    <property type="entry name" value="S_TKc"/>
    <property type="match status" value="1"/>
</dbReference>
<feature type="coiled-coil region" evidence="26">
    <location>
        <begin position="652"/>
        <end position="798"/>
    </location>
</feature>
<dbReference type="PROSITE" id="PS50003">
    <property type="entry name" value="PH_DOMAIN"/>
    <property type="match status" value="1"/>
</dbReference>
<feature type="region of interest" description="Disordered" evidence="27">
    <location>
        <begin position="242"/>
        <end position="266"/>
    </location>
</feature>
<evidence type="ECO:0000256" key="25">
    <source>
        <dbReference type="PROSITE-ProRule" id="PRU10141"/>
    </source>
</evidence>
<feature type="domain" description="Protein kinase" evidence="29">
    <location>
        <begin position="19"/>
        <end position="300"/>
    </location>
</feature>
<dbReference type="InterPro" id="IPR002219">
    <property type="entry name" value="PKC_DAG/PE"/>
</dbReference>
<accession>A0A8T0BIF9</accession>
<dbReference type="GO" id="GO:0005737">
    <property type="term" value="C:cytoplasm"/>
    <property type="evidence" value="ECO:0007669"/>
    <property type="project" value="TreeGrafter"/>
</dbReference>
<dbReference type="Pfam" id="PF25346">
    <property type="entry name" value="PH_MRCK"/>
    <property type="match status" value="1"/>
</dbReference>
<dbReference type="GO" id="GO:0005524">
    <property type="term" value="F:ATP binding"/>
    <property type="evidence" value="ECO:0007669"/>
    <property type="project" value="UniProtKB-UniRule"/>
</dbReference>
<dbReference type="AlphaFoldDB" id="A0A8T0BIF9"/>
<evidence type="ECO:0000256" key="17">
    <source>
        <dbReference type="ARBA" id="ARBA00022840"/>
    </source>
</evidence>
<evidence type="ECO:0000256" key="23">
    <source>
        <dbReference type="ARBA" id="ARBA00048679"/>
    </source>
</evidence>
<dbReference type="FunFam" id="1.10.510.10:FF:000024">
    <property type="entry name" value="Probable serine/threonine-protein kinase cot-1"/>
    <property type="match status" value="1"/>
</dbReference>
<dbReference type="Gene3D" id="3.30.200.20">
    <property type="entry name" value="Phosphorylase Kinase, domain 1"/>
    <property type="match status" value="2"/>
</dbReference>
<dbReference type="InterPro" id="IPR011072">
    <property type="entry name" value="HR1_rho-bd"/>
</dbReference>
<feature type="domain" description="REM-1" evidence="32">
    <location>
        <begin position="394"/>
        <end position="471"/>
    </location>
</feature>
<evidence type="ECO:0000256" key="5">
    <source>
        <dbReference type="ARBA" id="ARBA00009903"/>
    </source>
</evidence>
<evidence type="ECO:0000256" key="13">
    <source>
        <dbReference type="ARBA" id="ARBA00022741"/>
    </source>
</evidence>
<evidence type="ECO:0000256" key="3">
    <source>
        <dbReference type="ARBA" id="ARBA00004236"/>
    </source>
</evidence>
<keyword evidence="20" id="KW-0472">Membrane</keyword>
<dbReference type="EMBL" id="JABFDY010000006">
    <property type="protein sequence ID" value="KAF7706848.1"/>
    <property type="molecule type" value="Genomic_DNA"/>
</dbReference>
<dbReference type="Pfam" id="PF00069">
    <property type="entry name" value="Pkinase"/>
    <property type="match status" value="1"/>
</dbReference>
<evidence type="ECO:0000256" key="27">
    <source>
        <dbReference type="SAM" id="MobiDB-lite"/>
    </source>
</evidence>
<evidence type="ECO:0000313" key="33">
    <source>
        <dbReference type="EMBL" id="KAF7706848.1"/>
    </source>
</evidence>
<evidence type="ECO:0000256" key="26">
    <source>
        <dbReference type="SAM" id="Coils"/>
    </source>
</evidence>
<keyword evidence="14" id="KW-0863">Zinc-finger</keyword>
<dbReference type="InterPro" id="IPR001849">
    <property type="entry name" value="PH_domain"/>
</dbReference>
<dbReference type="Pfam" id="PF08912">
    <property type="entry name" value="Rho_Binding"/>
    <property type="match status" value="1"/>
</dbReference>
<dbReference type="Gene3D" id="3.30.60.20">
    <property type="match status" value="1"/>
</dbReference>
<feature type="coiled-coil region" evidence="26">
    <location>
        <begin position="845"/>
        <end position="886"/>
    </location>
</feature>
<evidence type="ECO:0000256" key="9">
    <source>
        <dbReference type="ARBA" id="ARBA00022527"/>
    </source>
</evidence>
<dbReference type="PROSITE" id="PS00107">
    <property type="entry name" value="PROTEIN_KINASE_ATP"/>
    <property type="match status" value="1"/>
</dbReference>
<evidence type="ECO:0000256" key="10">
    <source>
        <dbReference type="ARBA" id="ARBA00022553"/>
    </source>
</evidence>
<dbReference type="PROSITE" id="PS51860">
    <property type="entry name" value="REM_1"/>
    <property type="match status" value="1"/>
</dbReference>
<keyword evidence="19 24" id="KW-0175">Coiled coil</keyword>
<dbReference type="GO" id="GO:0008270">
    <property type="term" value="F:zinc ion binding"/>
    <property type="evidence" value="ECO:0007669"/>
    <property type="project" value="UniProtKB-KW"/>
</dbReference>
<comment type="caution">
    <text evidence="33">The sequence shown here is derived from an EMBL/GenBank/DDBJ whole genome shotgun (WGS) entry which is preliminary data.</text>
</comment>
<dbReference type="FunFam" id="1.20.5.730:FF:000001">
    <property type="entry name" value="rho-associated protein kinase 2"/>
    <property type="match status" value="1"/>
</dbReference>
<evidence type="ECO:0000259" key="31">
    <source>
        <dbReference type="PROSITE" id="PS51859"/>
    </source>
</evidence>
<proteinExistence type="inferred from homology"/>
<dbReference type="Gene3D" id="2.30.29.30">
    <property type="entry name" value="Pleckstrin-homology domain (PH domain)/Phosphotyrosine-binding domain (PTB)"/>
    <property type="match status" value="1"/>
</dbReference>
<dbReference type="InterPro" id="IPR000719">
    <property type="entry name" value="Prot_kinase_dom"/>
</dbReference>
<evidence type="ECO:0000256" key="6">
    <source>
        <dbReference type="ARBA" id="ARBA00012513"/>
    </source>
</evidence>
<evidence type="ECO:0000256" key="20">
    <source>
        <dbReference type="ARBA" id="ARBA00023136"/>
    </source>
</evidence>
<evidence type="ECO:0000256" key="15">
    <source>
        <dbReference type="ARBA" id="ARBA00022777"/>
    </source>
</evidence>
<keyword evidence="8" id="KW-0963">Cytoplasm</keyword>
<organism evidence="33 34">
    <name type="scientific">Silurus meridionalis</name>
    <name type="common">Southern catfish</name>
    <name type="synonym">Silurus soldatovi meridionalis</name>
    <dbReference type="NCBI Taxonomy" id="175797"/>
    <lineage>
        <taxon>Eukaryota</taxon>
        <taxon>Metazoa</taxon>
        <taxon>Chordata</taxon>
        <taxon>Craniata</taxon>
        <taxon>Vertebrata</taxon>
        <taxon>Euteleostomi</taxon>
        <taxon>Actinopterygii</taxon>
        <taxon>Neopterygii</taxon>
        <taxon>Teleostei</taxon>
        <taxon>Ostariophysi</taxon>
        <taxon>Siluriformes</taxon>
        <taxon>Siluridae</taxon>
        <taxon>Silurus</taxon>
    </lineage>
</organism>
<dbReference type="GO" id="GO:0007266">
    <property type="term" value="P:Rho protein signal transduction"/>
    <property type="evidence" value="ECO:0007669"/>
    <property type="project" value="UniProtKB-UniRule"/>
</dbReference>
<keyword evidence="9" id="KW-0723">Serine/threonine-protein kinase</keyword>
<dbReference type="GO" id="GO:0012505">
    <property type="term" value="C:endomembrane system"/>
    <property type="evidence" value="ECO:0007669"/>
    <property type="project" value="UniProtKB-SubCell"/>
</dbReference>
<gene>
    <name evidence="33" type="ORF">HF521_020102</name>
</gene>
<feature type="compositionally biased region" description="Polar residues" evidence="27">
    <location>
        <begin position="1235"/>
        <end position="1264"/>
    </location>
</feature>
<comment type="catalytic activity">
    <reaction evidence="23">
        <text>L-seryl-[protein] + ATP = O-phospho-L-seryl-[protein] + ADP + H(+)</text>
        <dbReference type="Rhea" id="RHEA:17989"/>
        <dbReference type="Rhea" id="RHEA-COMP:9863"/>
        <dbReference type="Rhea" id="RHEA-COMP:11604"/>
        <dbReference type="ChEBI" id="CHEBI:15378"/>
        <dbReference type="ChEBI" id="CHEBI:29999"/>
        <dbReference type="ChEBI" id="CHEBI:30616"/>
        <dbReference type="ChEBI" id="CHEBI:83421"/>
        <dbReference type="ChEBI" id="CHEBI:456216"/>
        <dbReference type="EC" id="2.7.11.1"/>
    </reaction>
</comment>
<dbReference type="EC" id="2.7.11.1" evidence="6"/>
<dbReference type="GO" id="GO:1901888">
    <property type="term" value="P:regulation of cell junction assembly"/>
    <property type="evidence" value="ECO:0007669"/>
    <property type="project" value="TreeGrafter"/>
</dbReference>
<keyword evidence="13 25" id="KW-0547">Nucleotide-binding</keyword>
<dbReference type="SUPFAM" id="SSF103652">
    <property type="entry name" value="G protein-binding domain"/>
    <property type="match status" value="1"/>
</dbReference>
<evidence type="ECO:0000313" key="34">
    <source>
        <dbReference type="Proteomes" id="UP000606274"/>
    </source>
</evidence>
<dbReference type="InterPro" id="IPR046349">
    <property type="entry name" value="C1-like_sf"/>
</dbReference>
<dbReference type="InterPro" id="IPR011009">
    <property type="entry name" value="Kinase-like_dom_sf"/>
</dbReference>
<evidence type="ECO:0000256" key="2">
    <source>
        <dbReference type="ARBA" id="ARBA00004184"/>
    </source>
</evidence>
<dbReference type="GO" id="GO:0048598">
    <property type="term" value="P:embryonic morphogenesis"/>
    <property type="evidence" value="ECO:0007669"/>
    <property type="project" value="TreeGrafter"/>
</dbReference>
<dbReference type="PROSITE" id="PS51859">
    <property type="entry name" value="RHO_BD"/>
    <property type="match status" value="1"/>
</dbReference>
<feature type="region of interest" description="Disordered" evidence="27">
    <location>
        <begin position="921"/>
        <end position="941"/>
    </location>
</feature>
<evidence type="ECO:0000256" key="14">
    <source>
        <dbReference type="ARBA" id="ARBA00022771"/>
    </source>
</evidence>
<dbReference type="SUPFAM" id="SSF56112">
    <property type="entry name" value="Protein kinase-like (PK-like)"/>
    <property type="match status" value="1"/>
</dbReference>
<feature type="region of interest" description="Disordered" evidence="27">
    <location>
        <begin position="1223"/>
        <end position="1264"/>
    </location>
</feature>